<evidence type="ECO:0000313" key="10">
    <source>
        <dbReference type="EMBL" id="CCO15566.1"/>
    </source>
</evidence>
<dbReference type="InterPro" id="IPR003358">
    <property type="entry name" value="tRNA_(Gua-N-7)_MeTrfase_Trmb"/>
</dbReference>
<dbReference type="InterPro" id="IPR029063">
    <property type="entry name" value="SAM-dependent_MTases_sf"/>
</dbReference>
<evidence type="ECO:0000256" key="5">
    <source>
        <dbReference type="ARBA" id="ARBA00022691"/>
    </source>
</evidence>
<evidence type="ECO:0000313" key="11">
    <source>
        <dbReference type="Proteomes" id="UP000198341"/>
    </source>
</evidence>
<dbReference type="Gene3D" id="3.40.50.150">
    <property type="entry name" value="Vaccinia Virus protein VP39"/>
    <property type="match status" value="1"/>
</dbReference>
<dbReference type="eggNOG" id="KOG3115">
    <property type="taxonomic scope" value="Eukaryota"/>
</dbReference>
<feature type="binding site" evidence="9">
    <location>
        <begin position="151"/>
        <end position="152"/>
    </location>
    <ligand>
        <name>S-adenosyl-L-methionine</name>
        <dbReference type="ChEBI" id="CHEBI:59789"/>
    </ligand>
</feature>
<evidence type="ECO:0000256" key="4">
    <source>
        <dbReference type="ARBA" id="ARBA00022679"/>
    </source>
</evidence>
<feature type="binding site" evidence="9">
    <location>
        <begin position="118"/>
        <end position="119"/>
    </location>
    <ligand>
        <name>S-adenosyl-L-methionine</name>
        <dbReference type="ChEBI" id="CHEBI:59789"/>
    </ligand>
</feature>
<feature type="binding site" evidence="9">
    <location>
        <position position="95"/>
    </location>
    <ligand>
        <name>S-adenosyl-L-methionine</name>
        <dbReference type="ChEBI" id="CHEBI:59789"/>
    </ligand>
</feature>
<keyword evidence="7 9" id="KW-0694">RNA-binding</keyword>
<dbReference type="RefSeq" id="XP_007514129.1">
    <property type="nucleotide sequence ID" value="XM_007514067.1"/>
</dbReference>
<keyword evidence="6 9" id="KW-0819">tRNA processing</keyword>
<keyword evidence="5 9" id="KW-0949">S-adenosyl-L-methionine</keyword>
<organism evidence="10 11">
    <name type="scientific">Bathycoccus prasinos</name>
    <dbReference type="NCBI Taxonomy" id="41875"/>
    <lineage>
        <taxon>Eukaryota</taxon>
        <taxon>Viridiplantae</taxon>
        <taxon>Chlorophyta</taxon>
        <taxon>Mamiellophyceae</taxon>
        <taxon>Mamiellales</taxon>
        <taxon>Bathycoccaceae</taxon>
        <taxon>Bathycoccus</taxon>
    </lineage>
</organism>
<gene>
    <name evidence="10" type="ORF">Bathy03g01010</name>
</gene>
<dbReference type="AlphaFoldDB" id="K8EC95"/>
<keyword evidence="11" id="KW-1185">Reference proteome</keyword>
<comment type="pathway">
    <text evidence="9">tRNA modification; N(7)-methylguanine-tRNA biosynthesis.</text>
</comment>
<evidence type="ECO:0000256" key="8">
    <source>
        <dbReference type="ARBA" id="ARBA00023242"/>
    </source>
</evidence>
<dbReference type="PANTHER" id="PTHR23417:SF16">
    <property type="entry name" value="TRNA (GUANINE-N(7)-)-METHYLTRANSFERASE"/>
    <property type="match status" value="1"/>
</dbReference>
<keyword evidence="4 9" id="KW-0808">Transferase</keyword>
<evidence type="ECO:0000256" key="6">
    <source>
        <dbReference type="ARBA" id="ARBA00022694"/>
    </source>
</evidence>
<dbReference type="EC" id="2.1.1.33" evidence="9"/>
<name>K8EC95_9CHLO</name>
<dbReference type="NCBIfam" id="TIGR00091">
    <property type="entry name" value="tRNA (guanosine(46)-N7)-methyltransferase TrmB"/>
    <property type="match status" value="1"/>
</dbReference>
<protein>
    <recommendedName>
        <fullName evidence="9">tRNA (guanine-N(7)-)-methyltransferase</fullName>
        <ecNumber evidence="9">2.1.1.33</ecNumber>
    </recommendedName>
    <alternativeName>
        <fullName evidence="9">tRNA (guanine(46)-N(7))-methyltransferase</fullName>
    </alternativeName>
    <alternativeName>
        <fullName evidence="9">tRNA(m7G46)-methyltransferase</fullName>
    </alternativeName>
</protein>
<dbReference type="STRING" id="41875.K8EC95"/>
<sequence>MARIEEGDIKDKEKEVDLLGEIAVSANNQGKSIPRKRDYRQRAHCNPLSNGKWEDLPTAPDSFREDAHFESAFLDKLRMEKKGEKEAKITFADIGCGFGGLLVRLSPLFPKELIIGMEIRAQVSEYVRERALALRKEHPGEYQNISGLRTNSMKFLPNYFQRGQLKKLFFLFPDPHFKRSKRRRRIIQTALIAEYAFCLREGGILYTQTDVEDVGDWMKEKLDMHPLFRPMTEEELNSDVCVELLRRGTPTEEGQKVKRNSGSTWLHCYVRVHGNPRY</sequence>
<dbReference type="GO" id="GO:0005634">
    <property type="term" value="C:nucleus"/>
    <property type="evidence" value="ECO:0007669"/>
    <property type="project" value="UniProtKB-SubCell"/>
</dbReference>
<dbReference type="KEGG" id="bpg:Bathy03g01010"/>
<keyword evidence="3 9" id="KW-0489">Methyltransferase</keyword>
<dbReference type="InterPro" id="IPR025763">
    <property type="entry name" value="Trm8_euk"/>
</dbReference>
<keyword evidence="8 9" id="KW-0539">Nucleus</keyword>
<evidence type="ECO:0000256" key="7">
    <source>
        <dbReference type="ARBA" id="ARBA00022884"/>
    </source>
</evidence>
<feature type="active site" evidence="9">
    <location>
        <position position="174"/>
    </location>
</feature>
<comment type="function">
    <text evidence="9">Catalyzes the formation of N(7)-methylguanine at position 46 (m7G46) in tRNA.</text>
</comment>
<evidence type="ECO:0000256" key="3">
    <source>
        <dbReference type="ARBA" id="ARBA00022603"/>
    </source>
</evidence>
<dbReference type="PROSITE" id="PS51625">
    <property type="entry name" value="SAM_MT_TRMB"/>
    <property type="match status" value="1"/>
</dbReference>
<evidence type="ECO:0000256" key="2">
    <source>
        <dbReference type="ARBA" id="ARBA00022555"/>
    </source>
</evidence>
<keyword evidence="2 9" id="KW-0820">tRNA-binding</keyword>
<dbReference type="CDD" id="cd02440">
    <property type="entry name" value="AdoMet_MTases"/>
    <property type="match status" value="1"/>
</dbReference>
<feature type="binding site" evidence="9">
    <location>
        <position position="171"/>
    </location>
    <ligand>
        <name>S-adenosyl-L-methionine</name>
        <dbReference type="ChEBI" id="CHEBI:59789"/>
    </ligand>
</feature>
<dbReference type="Proteomes" id="UP000198341">
    <property type="component" value="Chromosome 3"/>
</dbReference>
<dbReference type="OrthoDB" id="47276at2759"/>
<dbReference type="EMBL" id="FO082276">
    <property type="protein sequence ID" value="CCO15566.1"/>
    <property type="molecule type" value="Genomic_DNA"/>
</dbReference>
<proteinExistence type="inferred from homology"/>
<comment type="catalytic activity">
    <reaction evidence="1 9">
        <text>guanosine(46) in tRNA + S-adenosyl-L-methionine = N(7)-methylguanosine(46) in tRNA + S-adenosyl-L-homocysteine</text>
        <dbReference type="Rhea" id="RHEA:42708"/>
        <dbReference type="Rhea" id="RHEA-COMP:10188"/>
        <dbReference type="Rhea" id="RHEA-COMP:10189"/>
        <dbReference type="ChEBI" id="CHEBI:57856"/>
        <dbReference type="ChEBI" id="CHEBI:59789"/>
        <dbReference type="ChEBI" id="CHEBI:74269"/>
        <dbReference type="ChEBI" id="CHEBI:74480"/>
        <dbReference type="EC" id="2.1.1.33"/>
    </reaction>
</comment>
<dbReference type="UniPathway" id="UPA00989"/>
<accession>K8EC95</accession>
<dbReference type="GO" id="GO:0000049">
    <property type="term" value="F:tRNA binding"/>
    <property type="evidence" value="ECO:0007669"/>
    <property type="project" value="UniProtKB-UniRule"/>
</dbReference>
<dbReference type="SUPFAM" id="SSF53335">
    <property type="entry name" value="S-adenosyl-L-methionine-dependent methyltransferases"/>
    <property type="match status" value="1"/>
</dbReference>
<dbReference type="GO" id="GO:0008176">
    <property type="term" value="F:tRNA (guanine(46)-N7)-methyltransferase activity"/>
    <property type="evidence" value="ECO:0007669"/>
    <property type="project" value="UniProtKB-UniRule"/>
</dbReference>
<dbReference type="GO" id="GO:0043527">
    <property type="term" value="C:tRNA methyltransferase complex"/>
    <property type="evidence" value="ECO:0007669"/>
    <property type="project" value="TreeGrafter"/>
</dbReference>
<evidence type="ECO:0000256" key="9">
    <source>
        <dbReference type="HAMAP-Rule" id="MF_03055"/>
    </source>
</evidence>
<dbReference type="GeneID" id="19016639"/>
<dbReference type="HAMAP" id="MF_03055">
    <property type="entry name" value="tRNA_methyltr_TrmB_euk"/>
    <property type="match status" value="1"/>
</dbReference>
<dbReference type="PANTHER" id="PTHR23417">
    <property type="entry name" value="3-DEOXY-D-MANNO-OCTULOSONIC-ACID TRANSFERASE/TRNA GUANINE-N 7 - -METHYLTRANSFERASE"/>
    <property type="match status" value="1"/>
</dbReference>
<feature type="binding site" evidence="9">
    <location>
        <begin position="251"/>
        <end position="253"/>
    </location>
    <ligand>
        <name>S-adenosyl-L-methionine</name>
        <dbReference type="ChEBI" id="CHEBI:59789"/>
    </ligand>
</feature>
<comment type="subcellular location">
    <subcellularLocation>
        <location evidence="9">Nucleus</location>
    </subcellularLocation>
</comment>
<evidence type="ECO:0000256" key="1">
    <source>
        <dbReference type="ARBA" id="ARBA00000142"/>
    </source>
</evidence>
<dbReference type="Pfam" id="PF02390">
    <property type="entry name" value="Methyltransf_4"/>
    <property type="match status" value="1"/>
</dbReference>
<reference evidence="10 11" key="1">
    <citation type="submission" date="2011-10" db="EMBL/GenBank/DDBJ databases">
        <authorList>
            <person name="Genoscope - CEA"/>
        </authorList>
    </citation>
    <scope>NUCLEOTIDE SEQUENCE [LARGE SCALE GENOMIC DNA]</scope>
    <source>
        <strain evidence="10 11">RCC 1105</strain>
    </source>
</reference>
<comment type="similarity">
    <text evidence="9">Belongs to the class I-like SAM-binding methyltransferase superfamily. TrmB family.</text>
</comment>